<dbReference type="Pfam" id="PF07238">
    <property type="entry name" value="PilZ"/>
    <property type="match status" value="1"/>
</dbReference>
<evidence type="ECO:0000259" key="1">
    <source>
        <dbReference type="Pfam" id="PF07238"/>
    </source>
</evidence>
<organism evidence="3 4">
    <name type="scientific">Thermosipho affectus</name>
    <dbReference type="NCBI Taxonomy" id="660294"/>
    <lineage>
        <taxon>Bacteria</taxon>
        <taxon>Thermotogati</taxon>
        <taxon>Thermotogota</taxon>
        <taxon>Thermotogae</taxon>
        <taxon>Thermotogales</taxon>
        <taxon>Fervidobacteriaceae</taxon>
        <taxon>Thermosipho</taxon>
    </lineage>
</organism>
<dbReference type="RefSeq" id="WP_077198634.1">
    <property type="nucleotide sequence ID" value="NZ_LBFC01000022.1"/>
</dbReference>
<accession>A0ABX3IG01</accession>
<gene>
    <name evidence="3" type="ORF">XJ44_07800</name>
</gene>
<name>A0ABX3IG01_9BACT</name>
<evidence type="ECO:0000259" key="2">
    <source>
        <dbReference type="Pfam" id="PF12945"/>
    </source>
</evidence>
<reference evidence="3 4" key="1">
    <citation type="submission" date="2015-06" db="EMBL/GenBank/DDBJ databases">
        <title>Genome sequencing of Thermotogales isolates from hydrothermal vents.</title>
        <authorList>
            <person name="Haverkamp T.H."/>
            <person name="Kublanov I.V."/>
            <person name="Nesbo C.L."/>
        </authorList>
    </citation>
    <scope>NUCLEOTIDE SEQUENCE [LARGE SCALE GENOMIC DNA]</scope>
    <source>
        <strain evidence="4">ik275mar</strain>
    </source>
</reference>
<dbReference type="InterPro" id="IPR009875">
    <property type="entry name" value="PilZ_domain"/>
</dbReference>
<feature type="domain" description="Type III secretion system flagellar brake protein YcgR PilZN" evidence="2">
    <location>
        <begin position="15"/>
        <end position="94"/>
    </location>
</feature>
<protein>
    <submittedName>
        <fullName evidence="3">Pilus assembly protein PilZ</fullName>
    </submittedName>
</protein>
<dbReference type="Proteomes" id="UP000242616">
    <property type="component" value="Unassembled WGS sequence"/>
</dbReference>
<dbReference type="EMBL" id="LBFC01000022">
    <property type="protein sequence ID" value="ONN26760.1"/>
    <property type="molecule type" value="Genomic_DNA"/>
</dbReference>
<evidence type="ECO:0000313" key="4">
    <source>
        <dbReference type="Proteomes" id="UP000242616"/>
    </source>
</evidence>
<dbReference type="Gene3D" id="2.40.10.220">
    <property type="entry name" value="predicted glycosyltransferase like domains"/>
    <property type="match status" value="1"/>
</dbReference>
<sequence>MSYVTKTPSIKALRIGLPGIIEITMVKELEGTYKTSISDIDFSKNLIFFSIPTYKGRFIPVPKGTRMNVKVFDRSSMYSFSTVSLGVLKKDNLYFIPAPIPEYVNKTERRRFKRIPLFLYGTFKMSPEQDTESIQFMTKDFSAGGVKLITNVILKLSDIIYINLKLDENLKLENQKSKVVRIDKKTEDGFQYGAEFIDVPVNLENKLVRFVFQRELKTKK</sequence>
<dbReference type="Pfam" id="PF12945">
    <property type="entry name" value="PilZNR"/>
    <property type="match status" value="1"/>
</dbReference>
<comment type="caution">
    <text evidence="3">The sequence shown here is derived from an EMBL/GenBank/DDBJ whole genome shotgun (WGS) entry which is preliminary data.</text>
</comment>
<proteinExistence type="predicted"/>
<dbReference type="InterPro" id="IPR009926">
    <property type="entry name" value="T3SS_YcgR_PilZN"/>
</dbReference>
<keyword evidence="4" id="KW-1185">Reference proteome</keyword>
<evidence type="ECO:0000313" key="3">
    <source>
        <dbReference type="EMBL" id="ONN26760.1"/>
    </source>
</evidence>
<feature type="domain" description="PilZ" evidence="1">
    <location>
        <begin position="108"/>
        <end position="213"/>
    </location>
</feature>
<dbReference type="SUPFAM" id="SSF141371">
    <property type="entry name" value="PilZ domain-like"/>
    <property type="match status" value="1"/>
</dbReference>